<gene>
    <name evidence="3" type="ORF">EDM56_21520</name>
</gene>
<dbReference type="SUPFAM" id="SSF54631">
    <property type="entry name" value="CBS-domain pair"/>
    <property type="match status" value="1"/>
</dbReference>
<reference evidence="3 4" key="1">
    <citation type="submission" date="2018-10" db="EMBL/GenBank/DDBJ databases">
        <title>Phylogenomics of Brevibacillus.</title>
        <authorList>
            <person name="Dunlap C."/>
        </authorList>
    </citation>
    <scope>NUCLEOTIDE SEQUENCE [LARGE SCALE GENOMIC DNA]</scope>
    <source>
        <strain evidence="3 4">JCM 15716</strain>
    </source>
</reference>
<dbReference type="Pfam" id="PF23458">
    <property type="entry name" value="DUF7130"/>
    <property type="match status" value="1"/>
</dbReference>
<dbReference type="AlphaFoldDB" id="A0A3M8DBN4"/>
<keyword evidence="4" id="KW-1185">Reference proteome</keyword>
<evidence type="ECO:0000313" key="4">
    <source>
        <dbReference type="Proteomes" id="UP000271031"/>
    </source>
</evidence>
<dbReference type="InterPro" id="IPR000644">
    <property type="entry name" value="CBS_dom"/>
</dbReference>
<evidence type="ECO:0000313" key="3">
    <source>
        <dbReference type="EMBL" id="RNB84687.1"/>
    </source>
</evidence>
<dbReference type="PROSITE" id="PS51371">
    <property type="entry name" value="CBS"/>
    <property type="match status" value="1"/>
</dbReference>
<accession>A0A3M8DBN4</accession>
<keyword evidence="1" id="KW-0129">CBS domain</keyword>
<dbReference type="RefSeq" id="WP_122919969.1">
    <property type="nucleotide sequence ID" value="NZ_RHHQ01000017.1"/>
</dbReference>
<dbReference type="Gene3D" id="2.20.28.10">
    <property type="match status" value="1"/>
</dbReference>
<name>A0A3M8DBN4_9BACL</name>
<protein>
    <submittedName>
        <fullName evidence="3">CBS domain-containing protein</fullName>
    </submittedName>
</protein>
<sequence>MIAAEVMLECPVILDPNATVADAILRASQSDLDVLPLVDHSGRYCGTVRKDTIIDNAQQREGKVIDLCCADAIVCNPAFPLENLDHDASANAHRTIVVVDDAGLFKGIVPNVHWAVDEAKVQSGYPRNRLEVRTYSMHLTYRCLDCGALMTRNEGLPGDCPHCGADAQEFALYTED</sequence>
<comment type="caution">
    <text evidence="3">The sequence shown here is derived from an EMBL/GenBank/DDBJ whole genome shotgun (WGS) entry which is preliminary data.</text>
</comment>
<evidence type="ECO:0000259" key="2">
    <source>
        <dbReference type="PROSITE" id="PS51371"/>
    </source>
</evidence>
<dbReference type="Proteomes" id="UP000271031">
    <property type="component" value="Unassembled WGS sequence"/>
</dbReference>
<organism evidence="3 4">
    <name type="scientific">Brevibacillus fluminis</name>
    <dbReference type="NCBI Taxonomy" id="511487"/>
    <lineage>
        <taxon>Bacteria</taxon>
        <taxon>Bacillati</taxon>
        <taxon>Bacillota</taxon>
        <taxon>Bacilli</taxon>
        <taxon>Bacillales</taxon>
        <taxon>Paenibacillaceae</taxon>
        <taxon>Brevibacillus</taxon>
    </lineage>
</organism>
<dbReference type="InterPro" id="IPR055554">
    <property type="entry name" value="DUF7130"/>
</dbReference>
<proteinExistence type="predicted"/>
<dbReference type="InterPro" id="IPR046342">
    <property type="entry name" value="CBS_dom_sf"/>
</dbReference>
<dbReference type="OrthoDB" id="2374192at2"/>
<dbReference type="Gene3D" id="3.10.580.10">
    <property type="entry name" value="CBS-domain"/>
    <property type="match status" value="1"/>
</dbReference>
<feature type="domain" description="CBS" evidence="2">
    <location>
        <begin position="7"/>
        <end position="64"/>
    </location>
</feature>
<dbReference type="EMBL" id="RHHQ01000017">
    <property type="protein sequence ID" value="RNB84687.1"/>
    <property type="molecule type" value="Genomic_DNA"/>
</dbReference>
<evidence type="ECO:0000256" key="1">
    <source>
        <dbReference type="PROSITE-ProRule" id="PRU00703"/>
    </source>
</evidence>
<dbReference type="SUPFAM" id="SSF57802">
    <property type="entry name" value="Rubredoxin-like"/>
    <property type="match status" value="1"/>
</dbReference>
<dbReference type="Pfam" id="PF00571">
    <property type="entry name" value="CBS"/>
    <property type="match status" value="1"/>
</dbReference>